<evidence type="ECO:0000313" key="1">
    <source>
        <dbReference type="EMBL" id="MDD0991438.1"/>
    </source>
</evidence>
<dbReference type="EMBL" id="JAMDGY010000029">
    <property type="protein sequence ID" value="MDD0991438.1"/>
    <property type="molecule type" value="Genomic_DNA"/>
</dbReference>
<organism evidence="1 2">
    <name type="scientific">Pseudomonas fontis</name>
    <dbReference type="NCBI Taxonomy" id="2942633"/>
    <lineage>
        <taxon>Bacteria</taxon>
        <taxon>Pseudomonadati</taxon>
        <taxon>Pseudomonadota</taxon>
        <taxon>Gammaproteobacteria</taxon>
        <taxon>Pseudomonadales</taxon>
        <taxon>Pseudomonadaceae</taxon>
        <taxon>Pseudomonas</taxon>
    </lineage>
</organism>
<dbReference type="RefSeq" id="WP_273913359.1">
    <property type="nucleotide sequence ID" value="NZ_JAMDGX010000081.1"/>
</dbReference>
<name>A0ABT5NTD7_9PSED</name>
<keyword evidence="2" id="KW-1185">Reference proteome</keyword>
<gene>
    <name evidence="1" type="ORF">M5G11_12905</name>
</gene>
<sequence>MSTFIERNPKERAVEEAFQELAKNDYVSDKPDPADDVFKVAEKLKRQATHGSEANKTVTLPNDV</sequence>
<dbReference type="Proteomes" id="UP001148203">
    <property type="component" value="Unassembled WGS sequence"/>
</dbReference>
<evidence type="ECO:0000313" key="2">
    <source>
        <dbReference type="Proteomes" id="UP001148203"/>
    </source>
</evidence>
<protein>
    <submittedName>
        <fullName evidence="1">Uncharacterized protein</fullName>
    </submittedName>
</protein>
<accession>A0ABT5NTD7</accession>
<comment type="caution">
    <text evidence="1">The sequence shown here is derived from an EMBL/GenBank/DDBJ whole genome shotgun (WGS) entry which is preliminary data.</text>
</comment>
<proteinExistence type="predicted"/>
<reference evidence="1 2" key="1">
    <citation type="submission" date="2022-05" db="EMBL/GenBank/DDBJ databases">
        <title>Novel Pseudomonas spp. Isolated from a Rainbow Trout Aquaculture Facility.</title>
        <authorList>
            <person name="Testerman T."/>
            <person name="Graf J."/>
        </authorList>
    </citation>
    <scope>NUCLEOTIDE SEQUENCE [LARGE SCALE GENOMIC DNA]</scope>
    <source>
        <strain evidence="1 2">ID681</strain>
    </source>
</reference>